<name>A0ABP7CKC1_9MICC</name>
<keyword evidence="3" id="KW-1185">Reference proteome</keyword>
<protein>
    <submittedName>
        <fullName evidence="2">Uncharacterized protein</fullName>
    </submittedName>
</protein>
<evidence type="ECO:0000256" key="1">
    <source>
        <dbReference type="SAM" id="MobiDB-lite"/>
    </source>
</evidence>
<reference evidence="3" key="1">
    <citation type="journal article" date="2019" name="Int. J. Syst. Evol. Microbiol.">
        <title>The Global Catalogue of Microorganisms (GCM) 10K type strain sequencing project: providing services to taxonomists for standard genome sequencing and annotation.</title>
        <authorList>
            <consortium name="The Broad Institute Genomics Platform"/>
            <consortium name="The Broad Institute Genome Sequencing Center for Infectious Disease"/>
            <person name="Wu L."/>
            <person name="Ma J."/>
        </authorList>
    </citation>
    <scope>NUCLEOTIDE SEQUENCE [LARGE SCALE GENOMIC DNA]</scope>
    <source>
        <strain evidence="3">JCM 30742</strain>
    </source>
</reference>
<evidence type="ECO:0000313" key="3">
    <source>
        <dbReference type="Proteomes" id="UP001500752"/>
    </source>
</evidence>
<evidence type="ECO:0000313" key="2">
    <source>
        <dbReference type="EMBL" id="GAA3689898.1"/>
    </source>
</evidence>
<feature type="compositionally biased region" description="Basic residues" evidence="1">
    <location>
        <begin position="45"/>
        <end position="54"/>
    </location>
</feature>
<dbReference type="Proteomes" id="UP001500752">
    <property type="component" value="Unassembled WGS sequence"/>
</dbReference>
<dbReference type="EMBL" id="BAABEO010000019">
    <property type="protein sequence ID" value="GAA3689898.1"/>
    <property type="molecule type" value="Genomic_DNA"/>
</dbReference>
<gene>
    <name evidence="2" type="ORF">GCM10023081_29180</name>
</gene>
<feature type="region of interest" description="Disordered" evidence="1">
    <location>
        <begin position="35"/>
        <end position="113"/>
    </location>
</feature>
<proteinExistence type="predicted"/>
<organism evidence="2 3">
    <name type="scientific">Arthrobacter ginkgonis</name>
    <dbReference type="NCBI Taxonomy" id="1630594"/>
    <lineage>
        <taxon>Bacteria</taxon>
        <taxon>Bacillati</taxon>
        <taxon>Actinomycetota</taxon>
        <taxon>Actinomycetes</taxon>
        <taxon>Micrococcales</taxon>
        <taxon>Micrococcaceae</taxon>
        <taxon>Arthrobacter</taxon>
    </lineage>
</organism>
<sequence length="113" mass="12276">MSTKGYRFGGRRNGAWGWAQPAKFPECTPAILGILGPDAPVARPTARRRRRRGTARAPPGRCRTGVREAKTGKSAQKRSKTGDWDISGITGNFGPKPLPEPPPNNADNLHYVN</sequence>
<comment type="caution">
    <text evidence="2">The sequence shown here is derived from an EMBL/GenBank/DDBJ whole genome shotgun (WGS) entry which is preliminary data.</text>
</comment>
<accession>A0ABP7CKC1</accession>